<protein>
    <submittedName>
        <fullName evidence="3">Oxidoreductase</fullName>
    </submittedName>
</protein>
<keyword evidence="4" id="KW-1185">Reference proteome</keyword>
<dbReference type="Proteomes" id="UP000236655">
    <property type="component" value="Chromosome"/>
</dbReference>
<dbReference type="InterPro" id="IPR002347">
    <property type="entry name" value="SDR_fam"/>
</dbReference>
<dbReference type="GO" id="GO:0016491">
    <property type="term" value="F:oxidoreductase activity"/>
    <property type="evidence" value="ECO:0007669"/>
    <property type="project" value="UniProtKB-KW"/>
</dbReference>
<dbReference type="PRINTS" id="PR00081">
    <property type="entry name" value="GDHRDH"/>
</dbReference>
<proteinExistence type="inferred from homology"/>
<dbReference type="SUPFAM" id="SSF51735">
    <property type="entry name" value="NAD(P)-binding Rossmann-fold domains"/>
    <property type="match status" value="1"/>
</dbReference>
<evidence type="ECO:0000313" key="3">
    <source>
        <dbReference type="EMBL" id="AUR50844.1"/>
    </source>
</evidence>
<gene>
    <name evidence="3" type="ORF">CUN60_00525</name>
</gene>
<dbReference type="Gene3D" id="3.40.50.720">
    <property type="entry name" value="NAD(P)-binding Rossmann-like Domain"/>
    <property type="match status" value="1"/>
</dbReference>
<name>A0A2I7N311_9NEIS</name>
<accession>A0A2I7N311</accession>
<organism evidence="3 4">
    <name type="scientific">Aquella oligotrophica</name>
    <dbReference type="NCBI Taxonomy" id="2067065"/>
    <lineage>
        <taxon>Bacteria</taxon>
        <taxon>Pseudomonadati</taxon>
        <taxon>Pseudomonadota</taxon>
        <taxon>Betaproteobacteria</taxon>
        <taxon>Neisseriales</taxon>
        <taxon>Neisseriaceae</taxon>
        <taxon>Aquella</taxon>
    </lineage>
</organism>
<evidence type="ECO:0000256" key="2">
    <source>
        <dbReference type="ARBA" id="ARBA00023002"/>
    </source>
</evidence>
<dbReference type="PROSITE" id="PS00061">
    <property type="entry name" value="ADH_SHORT"/>
    <property type="match status" value="1"/>
</dbReference>
<dbReference type="AlphaFoldDB" id="A0A2I7N311"/>
<dbReference type="InterPro" id="IPR036291">
    <property type="entry name" value="NAD(P)-bd_dom_sf"/>
</dbReference>
<reference evidence="4" key="1">
    <citation type="submission" date="2017-11" db="EMBL/GenBank/DDBJ databases">
        <authorList>
            <person name="Chan K.G."/>
            <person name="Lee L.S."/>
        </authorList>
    </citation>
    <scope>NUCLEOTIDE SEQUENCE [LARGE SCALE GENOMIC DNA]</scope>
    <source>
        <strain evidence="4">DSM 100970</strain>
    </source>
</reference>
<dbReference type="PANTHER" id="PTHR43477:SF1">
    <property type="entry name" value="DIHYDROANTICAPSIN 7-DEHYDROGENASE"/>
    <property type="match status" value="1"/>
</dbReference>
<dbReference type="Pfam" id="PF13561">
    <property type="entry name" value="adh_short_C2"/>
    <property type="match status" value="1"/>
</dbReference>
<keyword evidence="2" id="KW-0560">Oxidoreductase</keyword>
<dbReference type="PROSITE" id="PS51257">
    <property type="entry name" value="PROKAR_LIPOPROTEIN"/>
    <property type="match status" value="1"/>
</dbReference>
<comment type="similarity">
    <text evidence="1">Belongs to the short-chain dehydrogenases/reductases (SDR) family.</text>
</comment>
<dbReference type="PANTHER" id="PTHR43477">
    <property type="entry name" value="DIHYDROANTICAPSIN 7-DEHYDROGENASE"/>
    <property type="match status" value="1"/>
</dbReference>
<dbReference type="InterPro" id="IPR020904">
    <property type="entry name" value="Sc_DH/Rdtase_CS"/>
</dbReference>
<evidence type="ECO:0000313" key="4">
    <source>
        <dbReference type="Proteomes" id="UP000236655"/>
    </source>
</evidence>
<dbReference type="CDD" id="cd05233">
    <property type="entry name" value="SDR_c"/>
    <property type="match status" value="1"/>
</dbReference>
<dbReference type="EMBL" id="CP024847">
    <property type="protein sequence ID" value="AUR50844.1"/>
    <property type="molecule type" value="Genomic_DNA"/>
</dbReference>
<dbReference type="InterPro" id="IPR051122">
    <property type="entry name" value="SDR_DHRS6-like"/>
</dbReference>
<sequence length="254" mass="27609">MQNRKFVTVKTLLISGGSSGIGAACCEKFLQNNYRVYNLDINDNPSLQKYPAYRYLKTNICNNGEISLALEDIRNREAIINTVIVSAGKHLSGSIETTDEDALLDIVNLNLLGAWRLIKQILPFMKKKGGNIITIGSDQSTVGKPNSAAYGMTKAALAQLTKSIAIDYAKYNIRANCLGVGTIDTPLYRKAIENYSQKSGISLDQIEKEEASCQPLGRIGLPQEVAELAFALSLDNLAYVTGALIPIDGGYIAR</sequence>
<dbReference type="KEGG" id="nba:CUN60_00525"/>
<evidence type="ECO:0000256" key="1">
    <source>
        <dbReference type="ARBA" id="ARBA00006484"/>
    </source>
</evidence>